<comment type="function">
    <text evidence="3">Involved in the breakdown of putrescine via hydrolysis of the gamma-glutamyl linkage of gamma-glutamyl-gamma-aminobutyrate.</text>
</comment>
<evidence type="ECO:0000256" key="5">
    <source>
        <dbReference type="ARBA" id="ARBA00066788"/>
    </source>
</evidence>
<dbReference type="SUPFAM" id="SSF52317">
    <property type="entry name" value="Class I glutamine amidotransferase-like"/>
    <property type="match status" value="1"/>
</dbReference>
<dbReference type="Proteomes" id="UP000256845">
    <property type="component" value="Unassembled WGS sequence"/>
</dbReference>
<proteinExistence type="inferred from homology"/>
<evidence type="ECO:0000256" key="3">
    <source>
        <dbReference type="ARBA" id="ARBA00055068"/>
    </source>
</evidence>
<sequence>MDGDRQPLIGVTGNSQATDNAMAYSVGDKYILSVIEAANALAVMIPPVSDRQDADALVSRLDGIVFTGAPANLDPALYGQPAEIDQDEWDPARDATNLPLIHAAIRATLPIFCICRGHQELNVALGGSLHQKVQDLPGKLDHRSDKTLPPPDRYRPRHRIKIAQEGRLEAITGYSGEHQVNSLHQQAIDQLADRLAVEAVSEDGLIEAVSLREAGFFNISVQWHPEHPDALSDPFNKRLFESFGKAAYRHSQSK</sequence>
<dbReference type="OrthoDB" id="9813383at2"/>
<dbReference type="InterPro" id="IPR029062">
    <property type="entry name" value="Class_I_gatase-like"/>
</dbReference>
<keyword evidence="7" id="KW-1185">Reference proteome</keyword>
<dbReference type="FunFam" id="3.40.50.880:FF:000030">
    <property type="entry name" value="Gamma-glutamyl-gamma-aminobutyrate hydrolase PuuD"/>
    <property type="match status" value="1"/>
</dbReference>
<protein>
    <recommendedName>
        <fullName evidence="5">gamma-glutamyl-gamma-aminobutyrate hydrolase</fullName>
        <ecNumber evidence="5">3.5.1.94</ecNumber>
    </recommendedName>
</protein>
<evidence type="ECO:0000313" key="7">
    <source>
        <dbReference type="Proteomes" id="UP000256845"/>
    </source>
</evidence>
<dbReference type="AlphaFoldDB" id="A0A3D9HP92"/>
<accession>A0A3D9HP92</accession>
<dbReference type="InterPro" id="IPR044668">
    <property type="entry name" value="PuuD-like"/>
</dbReference>
<dbReference type="Gene3D" id="3.40.50.880">
    <property type="match status" value="1"/>
</dbReference>
<name>A0A3D9HP92_9PROT</name>
<evidence type="ECO:0000313" key="6">
    <source>
        <dbReference type="EMBL" id="RED51324.1"/>
    </source>
</evidence>
<dbReference type="GO" id="GO:0005829">
    <property type="term" value="C:cytosol"/>
    <property type="evidence" value="ECO:0007669"/>
    <property type="project" value="TreeGrafter"/>
</dbReference>
<keyword evidence="6" id="KW-0378">Hydrolase</keyword>
<dbReference type="PANTHER" id="PTHR43235">
    <property type="entry name" value="GLUTAMINE AMIDOTRANSFERASE PB2B2.05-RELATED"/>
    <property type="match status" value="1"/>
</dbReference>
<dbReference type="CDD" id="cd01745">
    <property type="entry name" value="GATase1_2"/>
    <property type="match status" value="1"/>
</dbReference>
<dbReference type="PANTHER" id="PTHR43235:SF1">
    <property type="entry name" value="GLUTAMINE AMIDOTRANSFERASE PB2B2.05-RELATED"/>
    <property type="match status" value="1"/>
</dbReference>
<comment type="caution">
    <text evidence="6">The sequence shown here is derived from an EMBL/GenBank/DDBJ whole genome shotgun (WGS) entry which is preliminary data.</text>
</comment>
<comment type="similarity">
    <text evidence="1">Belongs to the peptidase C26 family.</text>
</comment>
<dbReference type="GO" id="GO:0033969">
    <property type="term" value="F:gamma-glutamyl-gamma-aminobutyrate hydrolase activity"/>
    <property type="evidence" value="ECO:0007669"/>
    <property type="project" value="UniProtKB-EC"/>
</dbReference>
<dbReference type="PROSITE" id="PS51273">
    <property type="entry name" value="GATASE_TYPE_1"/>
    <property type="match status" value="1"/>
</dbReference>
<organism evidence="6 7">
    <name type="scientific">Aestuariispira insulae</name>
    <dbReference type="NCBI Taxonomy" id="1461337"/>
    <lineage>
        <taxon>Bacteria</taxon>
        <taxon>Pseudomonadati</taxon>
        <taxon>Pseudomonadota</taxon>
        <taxon>Alphaproteobacteria</taxon>
        <taxon>Rhodospirillales</taxon>
        <taxon>Kiloniellaceae</taxon>
        <taxon>Aestuariispira</taxon>
    </lineage>
</organism>
<gene>
    <name evidence="6" type="ORF">DFP90_103124</name>
</gene>
<dbReference type="GO" id="GO:0006598">
    <property type="term" value="P:polyamine catabolic process"/>
    <property type="evidence" value="ECO:0007669"/>
    <property type="project" value="TreeGrafter"/>
</dbReference>
<comment type="catalytic activity">
    <reaction evidence="2">
        <text>4-(gamma-L-glutamylamino)butanoate + H2O = 4-aminobutanoate + L-glutamate</text>
        <dbReference type="Rhea" id="RHEA:19737"/>
        <dbReference type="ChEBI" id="CHEBI:15377"/>
        <dbReference type="ChEBI" id="CHEBI:29985"/>
        <dbReference type="ChEBI" id="CHEBI:58800"/>
        <dbReference type="ChEBI" id="CHEBI:59888"/>
        <dbReference type="EC" id="3.5.1.94"/>
    </reaction>
</comment>
<evidence type="ECO:0000256" key="2">
    <source>
        <dbReference type="ARBA" id="ARBA00052718"/>
    </source>
</evidence>
<comment type="pathway">
    <text evidence="4">Amine and polyamine degradation; putrescine degradation; 4-aminobutanoate from putrescine: step 4/4.</text>
</comment>
<dbReference type="RefSeq" id="WP_115936225.1">
    <property type="nucleotide sequence ID" value="NZ_QRDW01000003.1"/>
</dbReference>
<reference evidence="6 7" key="1">
    <citation type="submission" date="2018-07" db="EMBL/GenBank/DDBJ databases">
        <title>Genomic Encyclopedia of Type Strains, Phase III (KMG-III): the genomes of soil and plant-associated and newly described type strains.</title>
        <authorList>
            <person name="Whitman W."/>
        </authorList>
    </citation>
    <scope>NUCLEOTIDE SEQUENCE [LARGE SCALE GENOMIC DNA]</scope>
    <source>
        <strain evidence="6 7">CECT 8488</strain>
    </source>
</reference>
<evidence type="ECO:0000256" key="4">
    <source>
        <dbReference type="ARBA" id="ARBA00060634"/>
    </source>
</evidence>
<dbReference type="Pfam" id="PF07722">
    <property type="entry name" value="Peptidase_C26"/>
    <property type="match status" value="1"/>
</dbReference>
<evidence type="ECO:0000256" key="1">
    <source>
        <dbReference type="ARBA" id="ARBA00011083"/>
    </source>
</evidence>
<dbReference type="InterPro" id="IPR011697">
    <property type="entry name" value="Peptidase_C26"/>
</dbReference>
<dbReference type="EMBL" id="QRDW01000003">
    <property type="protein sequence ID" value="RED51324.1"/>
    <property type="molecule type" value="Genomic_DNA"/>
</dbReference>
<dbReference type="EC" id="3.5.1.94" evidence="5"/>